<dbReference type="EMBL" id="JAUKPO010000029">
    <property type="protein sequence ID" value="MDO1450345.1"/>
    <property type="molecule type" value="Genomic_DNA"/>
</dbReference>
<keyword evidence="2" id="KW-1185">Reference proteome</keyword>
<dbReference type="Gene3D" id="3.30.870.10">
    <property type="entry name" value="Endonuclease Chain A"/>
    <property type="match status" value="2"/>
</dbReference>
<comment type="caution">
    <text evidence="1">The sequence shown here is derived from an EMBL/GenBank/DDBJ whole genome shotgun (WGS) entry which is preliminary data.</text>
</comment>
<name>A0ABT8RE61_9BACT</name>
<reference evidence="1" key="1">
    <citation type="submission" date="2023-07" db="EMBL/GenBank/DDBJ databases">
        <title>The genome sequence of Rhodocytophaga aerolata KACC 12507.</title>
        <authorList>
            <person name="Zhang X."/>
        </authorList>
    </citation>
    <scope>NUCLEOTIDE SEQUENCE</scope>
    <source>
        <strain evidence="1">KACC 12507</strain>
    </source>
</reference>
<proteinExistence type="predicted"/>
<dbReference type="RefSeq" id="WP_302041148.1">
    <property type="nucleotide sequence ID" value="NZ_JAUKPO010000029.1"/>
</dbReference>
<sequence length="892" mass="102914">MEQRKLFNEIPNGKFHSCILTSYSIDFYFLEEQAVRTLRSKGIYNISVLVDEQMLDNNLGAFTSNLRQLASTYAINGISCKGVFHPKINLFLGYEEALFLIGSGNLTSSGHGKNYELWGAYYINIKDHSLLPLLHQVWHYIERLYKPIEGISRQKLNWMKKNCSLLEHAKNQSEPNFFKLDEKTDVAFLGSAPNLSILKGLYTLLPKKEVTEITVLAPFYDSNGKALLMLSQLFPNANVRVILQDNYGNPPVDIDEKSNINFYLWKDAFKAIGEKEKKVQHAKLFHFFTTDYEYCLVGSSNATIAALGDLEKPGANEEASYLLKRSRSKRSYLDELGIQLKSKPIDIRDLKLNEHFFKDNSEKERVNKLTCLLTVDRMGRSVEIHLSKAIYLKEFVIGIFNKAGNELSKVTQLTTSEKLINIVIDKKIDISLLAYVQLFDTTGKPISNKQVVHDVEQLHKTNPSPENQRLIRLISSIENGWSNPFELIEYYHSIQAYNSNTQISVDEKNYTSKITFLKDNENEENISSLTYDEFNQLLSSEASPDIKKLISQHHSIRIADAILKLFNEVKEKEAYQDEEEEQATFELQNLSTERENIREFGSKWDEKMISRQKKRNIDFFSNYGYTLINHDAKKEYQLSIADLSMYLIVLHVLLDLVDQEINKSTDAENIKNNKKEVWLSKSGKYENYDSFAPLALDVIGKFMLYCAGSKGFVKLEDPYLSRKQELYKQIALTKTLISLSVVYQSTSYTRQLSDWVEILHYNARNYLGEYQPNFSKEFRKLKSKQIQNFLIEKALNVVKGCETRYKKMLYSKVNQPQLSKGSFYFSSTKGYGIIADVLSPKDPTKEIRFIKLVHPGHEYNCEAKEFLMDGWYNIADGSVLPSKKEFKKIQYS</sequence>
<evidence type="ECO:0008006" key="3">
    <source>
        <dbReference type="Google" id="ProtNLM"/>
    </source>
</evidence>
<accession>A0ABT8RE61</accession>
<protein>
    <recommendedName>
        <fullName evidence="3">Phospholipase D-like domain-containing protein</fullName>
    </recommendedName>
</protein>
<gene>
    <name evidence="1" type="ORF">Q0590_28980</name>
</gene>
<dbReference type="Proteomes" id="UP001168528">
    <property type="component" value="Unassembled WGS sequence"/>
</dbReference>
<evidence type="ECO:0000313" key="1">
    <source>
        <dbReference type="EMBL" id="MDO1450345.1"/>
    </source>
</evidence>
<organism evidence="1 2">
    <name type="scientific">Rhodocytophaga aerolata</name>
    <dbReference type="NCBI Taxonomy" id="455078"/>
    <lineage>
        <taxon>Bacteria</taxon>
        <taxon>Pseudomonadati</taxon>
        <taxon>Bacteroidota</taxon>
        <taxon>Cytophagia</taxon>
        <taxon>Cytophagales</taxon>
        <taxon>Rhodocytophagaceae</taxon>
        <taxon>Rhodocytophaga</taxon>
    </lineage>
</organism>
<evidence type="ECO:0000313" key="2">
    <source>
        <dbReference type="Proteomes" id="UP001168528"/>
    </source>
</evidence>